<comment type="caution">
    <text evidence="7">The sequence shown here is derived from an EMBL/GenBank/DDBJ whole genome shotgun (WGS) entry which is preliminary data.</text>
</comment>
<dbReference type="Proteomes" id="UP001597545">
    <property type="component" value="Unassembled WGS sequence"/>
</dbReference>
<dbReference type="InterPro" id="IPR036118">
    <property type="entry name" value="UreE_N_sf"/>
</dbReference>
<accession>A0ABW5KHI9</accession>
<protein>
    <recommendedName>
        <fullName evidence="5">Urease accessory protein UreE</fullName>
    </recommendedName>
</protein>
<evidence type="ECO:0000256" key="4">
    <source>
        <dbReference type="ARBA" id="ARBA00023186"/>
    </source>
</evidence>
<dbReference type="EMBL" id="JBHULR010000003">
    <property type="protein sequence ID" value="MFD2547755.1"/>
    <property type="molecule type" value="Genomic_DNA"/>
</dbReference>
<evidence type="ECO:0000259" key="6">
    <source>
        <dbReference type="SMART" id="SM00988"/>
    </source>
</evidence>
<dbReference type="Pfam" id="PF05194">
    <property type="entry name" value="UreE_C"/>
    <property type="match status" value="1"/>
</dbReference>
<dbReference type="Gene3D" id="2.60.260.20">
    <property type="entry name" value="Urease metallochaperone UreE, N-terminal domain"/>
    <property type="match status" value="1"/>
</dbReference>
<dbReference type="InterPro" id="IPR004029">
    <property type="entry name" value="UreE_N"/>
</dbReference>
<evidence type="ECO:0000256" key="1">
    <source>
        <dbReference type="ARBA" id="ARBA00004496"/>
    </source>
</evidence>
<dbReference type="HAMAP" id="MF_00822">
    <property type="entry name" value="UreE"/>
    <property type="match status" value="1"/>
</dbReference>
<sequence>MLIARAILGNVNRDIHPTEIDYLFVEWYDTSKKVIRAVTQAGREIGFRNLTSSHLSNGDILYSDDDQDFCVVVQILPCPCIVFRPDDPQKMANICFEIGNRHIPIFINKQHEVIIAYERALLKLLARGGMEPKVEIRVIENTNTLTIHRYASMRKKIVLG</sequence>
<evidence type="ECO:0000313" key="7">
    <source>
        <dbReference type="EMBL" id="MFD2547755.1"/>
    </source>
</evidence>
<evidence type="ECO:0000256" key="3">
    <source>
        <dbReference type="ARBA" id="ARBA00022596"/>
    </source>
</evidence>
<dbReference type="SUPFAM" id="SSF69737">
    <property type="entry name" value="Urease metallochaperone UreE, C-terminal domain"/>
    <property type="match status" value="1"/>
</dbReference>
<proteinExistence type="inferred from homology"/>
<comment type="subcellular location">
    <subcellularLocation>
        <location evidence="1 5">Cytoplasm</location>
    </subcellularLocation>
</comment>
<keyword evidence="2 5" id="KW-0963">Cytoplasm</keyword>
<dbReference type="InterPro" id="IPR012406">
    <property type="entry name" value="UreE"/>
</dbReference>
<dbReference type="Pfam" id="PF02814">
    <property type="entry name" value="UreE_N"/>
    <property type="match status" value="1"/>
</dbReference>
<keyword evidence="4 5" id="KW-0143">Chaperone</keyword>
<dbReference type="SMART" id="SM00988">
    <property type="entry name" value="UreE_N"/>
    <property type="match status" value="1"/>
</dbReference>
<dbReference type="RefSeq" id="WP_380902813.1">
    <property type="nucleotide sequence ID" value="NZ_JBHUEG010000007.1"/>
</dbReference>
<comment type="similarity">
    <text evidence="5">Belongs to the UreE family.</text>
</comment>
<evidence type="ECO:0000313" key="8">
    <source>
        <dbReference type="Proteomes" id="UP001597545"/>
    </source>
</evidence>
<name>A0ABW5KHI9_9SPHI</name>
<evidence type="ECO:0000256" key="5">
    <source>
        <dbReference type="HAMAP-Rule" id="MF_00822"/>
    </source>
</evidence>
<comment type="function">
    <text evidence="5">Involved in urease metallocenter assembly. Binds nickel. Probably functions as a nickel donor during metallocenter assembly.</text>
</comment>
<keyword evidence="8" id="KW-1185">Reference proteome</keyword>
<keyword evidence="3 5" id="KW-0533">Nickel</keyword>
<dbReference type="Gene3D" id="3.30.70.790">
    <property type="entry name" value="UreE, C-terminal domain"/>
    <property type="match status" value="1"/>
</dbReference>
<evidence type="ECO:0000256" key="2">
    <source>
        <dbReference type="ARBA" id="ARBA00022490"/>
    </source>
</evidence>
<dbReference type="PIRSF" id="PIRSF036402">
    <property type="entry name" value="Ureas_acces_UreE"/>
    <property type="match status" value="1"/>
</dbReference>
<dbReference type="SUPFAM" id="SSF69287">
    <property type="entry name" value="Urease metallochaperone UreE, N-terminal domain"/>
    <property type="match status" value="1"/>
</dbReference>
<organism evidence="7 8">
    <name type="scientific">Sphingobacterium suaedae</name>
    <dbReference type="NCBI Taxonomy" id="1686402"/>
    <lineage>
        <taxon>Bacteria</taxon>
        <taxon>Pseudomonadati</taxon>
        <taxon>Bacteroidota</taxon>
        <taxon>Sphingobacteriia</taxon>
        <taxon>Sphingobacteriales</taxon>
        <taxon>Sphingobacteriaceae</taxon>
        <taxon>Sphingobacterium</taxon>
    </lineage>
</organism>
<reference evidence="8" key="1">
    <citation type="journal article" date="2019" name="Int. J. Syst. Evol. Microbiol.">
        <title>The Global Catalogue of Microorganisms (GCM) 10K type strain sequencing project: providing services to taxonomists for standard genome sequencing and annotation.</title>
        <authorList>
            <consortium name="The Broad Institute Genomics Platform"/>
            <consortium name="The Broad Institute Genome Sequencing Center for Infectious Disease"/>
            <person name="Wu L."/>
            <person name="Ma J."/>
        </authorList>
    </citation>
    <scope>NUCLEOTIDE SEQUENCE [LARGE SCALE GENOMIC DNA]</scope>
    <source>
        <strain evidence="8">KCTC 42662</strain>
    </source>
</reference>
<feature type="domain" description="UreE urease accessory N-terminal" evidence="6">
    <location>
        <begin position="7"/>
        <end position="70"/>
    </location>
</feature>
<gene>
    <name evidence="5" type="primary">ureE</name>
    <name evidence="7" type="ORF">ACFSR5_08870</name>
</gene>
<dbReference type="InterPro" id="IPR007864">
    <property type="entry name" value="UreE_C_dom"/>
</dbReference>